<reference evidence="15 16" key="1">
    <citation type="journal article" date="2014" name="Int. J. Syst. Evol. Microbiol.">
        <title>Complete genome sequence of Corynebacterium casei LMG S-19264T (=DSM 44701T), isolated from a smear-ripened cheese.</title>
        <authorList>
            <consortium name="US DOE Joint Genome Institute (JGI-PGF)"/>
            <person name="Walter F."/>
            <person name="Albersmeier A."/>
            <person name="Kalinowski J."/>
            <person name="Ruckert C."/>
        </authorList>
    </citation>
    <scope>NUCLEOTIDE SEQUENCE [LARGE SCALE GENOMIC DNA]</scope>
    <source>
        <strain evidence="15 16">CGMCC 1.16330</strain>
    </source>
</reference>
<dbReference type="InterPro" id="IPR024791">
    <property type="entry name" value="Cyt_c/ubiquinol_Oxase_su3"/>
</dbReference>
<dbReference type="AlphaFoldDB" id="A0A8J2ZAG7"/>
<feature type="transmembrane region" description="Helical" evidence="13">
    <location>
        <begin position="273"/>
        <end position="293"/>
    </location>
</feature>
<keyword evidence="7 13" id="KW-1133">Transmembrane helix</keyword>
<keyword evidence="5 11" id="KW-0812">Transmembrane</keyword>
<feature type="transmembrane region" description="Helical" evidence="13">
    <location>
        <begin position="191"/>
        <end position="211"/>
    </location>
</feature>
<evidence type="ECO:0000256" key="3">
    <source>
        <dbReference type="ARBA" id="ARBA00012949"/>
    </source>
</evidence>
<dbReference type="PANTHER" id="PTHR11403:SF7">
    <property type="entry name" value="CYTOCHROME C OXIDASE SUBUNIT 3"/>
    <property type="match status" value="1"/>
</dbReference>
<dbReference type="EC" id="7.1.1.9" evidence="3"/>
<evidence type="ECO:0000313" key="16">
    <source>
        <dbReference type="Proteomes" id="UP000597507"/>
    </source>
</evidence>
<feature type="transmembrane region" description="Helical" evidence="13">
    <location>
        <begin position="108"/>
        <end position="131"/>
    </location>
</feature>
<evidence type="ECO:0000256" key="5">
    <source>
        <dbReference type="ARBA" id="ARBA00022692"/>
    </source>
</evidence>
<evidence type="ECO:0000256" key="11">
    <source>
        <dbReference type="RuleBase" id="RU003376"/>
    </source>
</evidence>
<evidence type="ECO:0000256" key="9">
    <source>
        <dbReference type="ARBA" id="ARBA00031400"/>
    </source>
</evidence>
<evidence type="ECO:0000256" key="1">
    <source>
        <dbReference type="ARBA" id="ARBA00004141"/>
    </source>
</evidence>
<dbReference type="Gene3D" id="1.10.287.70">
    <property type="match status" value="1"/>
</dbReference>
<dbReference type="InterPro" id="IPR000298">
    <property type="entry name" value="Cyt_c_oxidase-like_su3"/>
</dbReference>
<evidence type="ECO:0000256" key="10">
    <source>
        <dbReference type="ARBA" id="ARBA00031625"/>
    </source>
</evidence>
<evidence type="ECO:0000256" key="4">
    <source>
        <dbReference type="ARBA" id="ARBA00015944"/>
    </source>
</evidence>
<evidence type="ECO:0000256" key="2">
    <source>
        <dbReference type="ARBA" id="ARBA00010581"/>
    </source>
</evidence>
<dbReference type="InterPro" id="IPR035973">
    <property type="entry name" value="Cyt_c_oxidase_su3-like_sf"/>
</dbReference>
<dbReference type="GO" id="GO:0019646">
    <property type="term" value="P:aerobic electron transport chain"/>
    <property type="evidence" value="ECO:0007669"/>
    <property type="project" value="InterPro"/>
</dbReference>
<gene>
    <name evidence="15" type="ORF">GCM10010964_19040</name>
</gene>
<dbReference type="GO" id="GO:0004129">
    <property type="term" value="F:cytochrome-c oxidase activity"/>
    <property type="evidence" value="ECO:0007669"/>
    <property type="project" value="UniProtKB-EC"/>
</dbReference>
<evidence type="ECO:0000256" key="12">
    <source>
        <dbReference type="SAM" id="MobiDB-lite"/>
    </source>
</evidence>
<comment type="subcellular location">
    <subcellularLocation>
        <location evidence="11">Cell membrane</location>
        <topology evidence="11">Multi-pass membrane protein</topology>
    </subcellularLocation>
    <subcellularLocation>
        <location evidence="1">Membrane</location>
        <topology evidence="1">Multi-pass membrane protein</topology>
    </subcellularLocation>
</comment>
<sequence length="300" mass="33250">MASTAATTATPIPAQHGPAATSAADEYEPPPPHKHPYHLVDPSPWPILGAFAGAALVSGFILLGHYGQTWLLFVGLAATLAVMALWWRDVIREAKTPGLHTPVVRIGLRYGMALFIASEVMFFVAFFWAYFHYALYPEHVAGAEVAVWPPQGVKTFDPFDLPFLNTLILLLSGTTVTWAHHALLENDRKGLITGLALTVLLGIAFTGFQAYEYSVAPFKFYEGGVYPSTFFLATGFHGFHVIIGTCFLTVNLVRAIRGDFTPRRHFGFEAAAWYWHFVDVVWLFLFVCIYWWGAGEIAAH</sequence>
<dbReference type="CDD" id="cd01665">
    <property type="entry name" value="Cyt_c_Oxidase_III"/>
    <property type="match status" value="1"/>
</dbReference>
<dbReference type="Pfam" id="PF00510">
    <property type="entry name" value="COX3"/>
    <property type="match status" value="1"/>
</dbReference>
<feature type="region of interest" description="Disordered" evidence="12">
    <location>
        <begin position="1"/>
        <end position="30"/>
    </location>
</feature>
<evidence type="ECO:0000259" key="14">
    <source>
        <dbReference type="PROSITE" id="PS50253"/>
    </source>
</evidence>
<keyword evidence="8 13" id="KW-0472">Membrane</keyword>
<protein>
    <recommendedName>
        <fullName evidence="4">Cytochrome c oxidase subunit 3</fullName>
        <ecNumber evidence="3">7.1.1.9</ecNumber>
    </recommendedName>
    <alternativeName>
        <fullName evidence="9">Cytochrome aa3 subunit 3</fullName>
    </alternativeName>
    <alternativeName>
        <fullName evidence="10">Cytochrome c oxidase polypeptide III</fullName>
    </alternativeName>
</protein>
<proteinExistence type="inferred from homology"/>
<feature type="transmembrane region" description="Helical" evidence="13">
    <location>
        <begin position="231"/>
        <end position="253"/>
    </location>
</feature>
<keyword evidence="16" id="KW-1185">Reference proteome</keyword>
<dbReference type="GO" id="GO:0005886">
    <property type="term" value="C:plasma membrane"/>
    <property type="evidence" value="ECO:0007669"/>
    <property type="project" value="UniProtKB-SubCell"/>
</dbReference>
<evidence type="ECO:0000256" key="7">
    <source>
        <dbReference type="ARBA" id="ARBA00022989"/>
    </source>
</evidence>
<dbReference type="FunFam" id="1.20.120.80:FF:000002">
    <property type="entry name" value="Cytochrome c oxidase subunit 3"/>
    <property type="match status" value="1"/>
</dbReference>
<dbReference type="Gene3D" id="1.20.120.80">
    <property type="entry name" value="Cytochrome c oxidase, subunit III, four-helix bundle"/>
    <property type="match status" value="1"/>
</dbReference>
<evidence type="ECO:0000256" key="13">
    <source>
        <dbReference type="SAM" id="Phobius"/>
    </source>
</evidence>
<evidence type="ECO:0000313" key="15">
    <source>
        <dbReference type="EMBL" id="GGG31302.1"/>
    </source>
</evidence>
<organism evidence="15 16">
    <name type="scientific">Caldovatus sediminis</name>
    <dbReference type="NCBI Taxonomy" id="2041189"/>
    <lineage>
        <taxon>Bacteria</taxon>
        <taxon>Pseudomonadati</taxon>
        <taxon>Pseudomonadota</taxon>
        <taxon>Alphaproteobacteria</taxon>
        <taxon>Acetobacterales</taxon>
        <taxon>Roseomonadaceae</taxon>
        <taxon>Caldovatus</taxon>
    </lineage>
</organism>
<dbReference type="InterPro" id="IPR013833">
    <property type="entry name" value="Cyt_c_oxidase_su3_a-hlx"/>
</dbReference>
<feature type="transmembrane region" description="Helical" evidence="13">
    <location>
        <begin position="45"/>
        <end position="63"/>
    </location>
</feature>
<feature type="domain" description="Heme-copper oxidase subunit III family profile" evidence="14">
    <location>
        <begin position="33"/>
        <end position="294"/>
    </location>
</feature>
<dbReference type="InterPro" id="IPR033945">
    <property type="entry name" value="Cyt_c_oxase_su3_dom"/>
</dbReference>
<dbReference type="SUPFAM" id="SSF81452">
    <property type="entry name" value="Cytochrome c oxidase subunit III-like"/>
    <property type="match status" value="1"/>
</dbReference>
<evidence type="ECO:0000256" key="6">
    <source>
        <dbReference type="ARBA" id="ARBA00022967"/>
    </source>
</evidence>
<dbReference type="PANTHER" id="PTHR11403">
    <property type="entry name" value="CYTOCHROME C OXIDASE SUBUNIT III"/>
    <property type="match status" value="1"/>
</dbReference>
<accession>A0A8J2ZAG7</accession>
<keyword evidence="6" id="KW-1278">Translocase</keyword>
<name>A0A8J2ZAG7_9PROT</name>
<feature type="compositionally biased region" description="Low complexity" evidence="12">
    <location>
        <begin position="1"/>
        <end position="10"/>
    </location>
</feature>
<dbReference type="RefSeq" id="WP_188899801.1">
    <property type="nucleotide sequence ID" value="NZ_BMKS01000005.1"/>
</dbReference>
<feature type="transmembrane region" description="Helical" evidence="13">
    <location>
        <begin position="163"/>
        <end position="184"/>
    </location>
</feature>
<comment type="similarity">
    <text evidence="2 11">Belongs to the cytochrome c oxidase subunit 3 family.</text>
</comment>
<dbReference type="EMBL" id="BMKS01000005">
    <property type="protein sequence ID" value="GGG31302.1"/>
    <property type="molecule type" value="Genomic_DNA"/>
</dbReference>
<dbReference type="PROSITE" id="PS50253">
    <property type="entry name" value="COX3"/>
    <property type="match status" value="1"/>
</dbReference>
<comment type="caution">
    <text evidence="15">The sequence shown here is derived from an EMBL/GenBank/DDBJ whole genome shotgun (WGS) entry which is preliminary data.</text>
</comment>
<evidence type="ECO:0000256" key="8">
    <source>
        <dbReference type="ARBA" id="ARBA00023136"/>
    </source>
</evidence>
<dbReference type="Proteomes" id="UP000597507">
    <property type="component" value="Unassembled WGS sequence"/>
</dbReference>
<feature type="transmembrane region" description="Helical" evidence="13">
    <location>
        <begin position="69"/>
        <end position="87"/>
    </location>
</feature>